<dbReference type="InterPro" id="IPR018060">
    <property type="entry name" value="HTH_AraC"/>
</dbReference>
<dbReference type="Proteomes" id="UP000198382">
    <property type="component" value="Unassembled WGS sequence"/>
</dbReference>
<sequence length="329" mass="37927">MKKITHYYSLAPQWQAEFAEKIGAKFIDNKIIVIPDSIGTGNSYFTQILPGISVLFIDFTLKIPLKITRIVSPNELYIFHFDLSEHVNLIKINNKDYEIGSYDKLDLAIIDNQIESSFKPSTNERTIAVRVLVDKKLLHDFIAKHTGAEIIKPKTNDNKKVFYHYGNIDSNSILLIQSIKNKSVYDLSFEPLLKGVSLKLLGNFFNKFYDSGATKKDITEIELEAIIKTKDYLFNHLYGSFPSVTFLASMAGMSESKYKILFKKCFNDAPNRLFIKEKMTLANTLLKSGKFTTLTDVIYELNYTKLSYFSSKYYELFHRKPSEDFIKKK</sequence>
<dbReference type="EMBL" id="MUGV01000051">
    <property type="protein sequence ID" value="OXA75161.1"/>
    <property type="molecule type" value="Genomic_DNA"/>
</dbReference>
<name>A0ABX4BJ50_FLAFR</name>
<dbReference type="RefSeq" id="WP_074663932.1">
    <property type="nucleotide sequence ID" value="NZ_MUGV01000051.1"/>
</dbReference>
<dbReference type="SMART" id="SM00342">
    <property type="entry name" value="HTH_ARAC"/>
    <property type="match status" value="1"/>
</dbReference>
<dbReference type="PANTHER" id="PTHR47893:SF1">
    <property type="entry name" value="REGULATORY PROTEIN PCHR"/>
    <property type="match status" value="1"/>
</dbReference>
<organism evidence="2 3">
    <name type="scientific">Flavobacterium frigidimaris</name>
    <dbReference type="NCBI Taxonomy" id="262320"/>
    <lineage>
        <taxon>Bacteria</taxon>
        <taxon>Pseudomonadati</taxon>
        <taxon>Bacteroidota</taxon>
        <taxon>Flavobacteriia</taxon>
        <taxon>Flavobacteriales</taxon>
        <taxon>Flavobacteriaceae</taxon>
        <taxon>Flavobacterium</taxon>
    </lineage>
</organism>
<evidence type="ECO:0000313" key="3">
    <source>
        <dbReference type="Proteomes" id="UP000198382"/>
    </source>
</evidence>
<accession>A0ABX4BJ50</accession>
<keyword evidence="3" id="KW-1185">Reference proteome</keyword>
<gene>
    <name evidence="2" type="ORF">B0A65_22365</name>
</gene>
<dbReference type="PROSITE" id="PS01124">
    <property type="entry name" value="HTH_ARAC_FAMILY_2"/>
    <property type="match status" value="1"/>
</dbReference>
<dbReference type="PANTHER" id="PTHR47893">
    <property type="entry name" value="REGULATORY PROTEIN PCHR"/>
    <property type="match status" value="1"/>
</dbReference>
<evidence type="ECO:0000313" key="2">
    <source>
        <dbReference type="EMBL" id="OXA75161.1"/>
    </source>
</evidence>
<reference evidence="2 3" key="1">
    <citation type="submission" date="2016-11" db="EMBL/GenBank/DDBJ databases">
        <title>Whole genomes of Flavobacteriaceae.</title>
        <authorList>
            <person name="Stine C."/>
            <person name="Li C."/>
            <person name="Tadesse D."/>
        </authorList>
    </citation>
    <scope>NUCLEOTIDE SEQUENCE [LARGE SCALE GENOMIC DNA]</scope>
    <source>
        <strain evidence="2 3">DSM 15937</strain>
    </source>
</reference>
<proteinExistence type="predicted"/>
<dbReference type="Gene3D" id="1.10.10.60">
    <property type="entry name" value="Homeodomain-like"/>
    <property type="match status" value="1"/>
</dbReference>
<protein>
    <recommendedName>
        <fullName evidence="1">HTH araC/xylS-type domain-containing protein</fullName>
    </recommendedName>
</protein>
<dbReference type="InterPro" id="IPR053142">
    <property type="entry name" value="PchR_regulatory_protein"/>
</dbReference>
<comment type="caution">
    <text evidence="2">The sequence shown here is derived from an EMBL/GenBank/DDBJ whole genome shotgun (WGS) entry which is preliminary data.</text>
</comment>
<evidence type="ECO:0000259" key="1">
    <source>
        <dbReference type="PROSITE" id="PS01124"/>
    </source>
</evidence>
<feature type="domain" description="HTH araC/xylS-type" evidence="1">
    <location>
        <begin position="227"/>
        <end position="327"/>
    </location>
</feature>